<proteinExistence type="predicted"/>
<dbReference type="Proteomes" id="UP000029500">
    <property type="component" value="Chromosome"/>
</dbReference>
<dbReference type="InterPro" id="IPR042099">
    <property type="entry name" value="ANL_N_sf"/>
</dbReference>
<organism evidence="1 2">
    <name type="scientific">Paenibacillus graminis</name>
    <dbReference type="NCBI Taxonomy" id="189425"/>
    <lineage>
        <taxon>Bacteria</taxon>
        <taxon>Bacillati</taxon>
        <taxon>Bacillota</taxon>
        <taxon>Bacilli</taxon>
        <taxon>Bacillales</taxon>
        <taxon>Paenibacillaceae</taxon>
        <taxon>Paenibacillus</taxon>
    </lineage>
</organism>
<gene>
    <name evidence="1" type="ORF">PGRAT_12645</name>
</gene>
<dbReference type="RefSeq" id="WP_025706839.1">
    <property type="nucleotide sequence ID" value="NZ_CP009287.1"/>
</dbReference>
<dbReference type="SUPFAM" id="SSF56801">
    <property type="entry name" value="Acetyl-CoA synthetase-like"/>
    <property type="match status" value="1"/>
</dbReference>
<dbReference type="InterPro" id="IPR012685">
    <property type="entry name" value="CHP02304_F390_synth-rel"/>
</dbReference>
<dbReference type="AlphaFoldDB" id="A0A089M566"/>
<dbReference type="EMBL" id="CP009287">
    <property type="protein sequence ID" value="AIQ68367.1"/>
    <property type="molecule type" value="Genomic_DNA"/>
</dbReference>
<evidence type="ECO:0000313" key="2">
    <source>
        <dbReference type="Proteomes" id="UP000029500"/>
    </source>
</evidence>
<dbReference type="Gene3D" id="3.40.50.12780">
    <property type="entry name" value="N-terminal domain of ligase-like"/>
    <property type="match status" value="1"/>
</dbReference>
<sequence length="438" mass="51130">MKRLMRTLRYYILTRWGRRWKDRAALEQWQERRIRRHVEQIRRLSPFYHDLWGDLPPEEWRRFPIIEKQLMMDYFDTLNTAGITKDMAFAEAYEAENSRYFKPTLHGMTVGLSSGTSGSRGIFLVSEEEQAAWTGTVLAKLLPGGLWERAKIAFFLRANSNLYESVRQGRLQFQYFDLLEPVPQLVARLEQYSPDIWIAPPSMLRMLAEARLSGGLTVQPRRLISVAEVLDPLDREHIERTFGQTVHQAYQCTEGFLGYTCKYGMLHLNEDIVHIEKEYLDRESRRFVPVVTDFSRRVQPIIRYRLNDILTESASPCPCGSLFTAIERIEGRCDDILYLPHSENGGLVTLFPDFITRAVLAASAEIEHYRVIQRSPLDLEISYRIRRGNAKDIESLLTGEFSRLFTRFSCIPPQLQFTDYSFTPGAVKLRRVERSWKL</sequence>
<dbReference type="PANTHER" id="PTHR36932">
    <property type="entry name" value="CAPSULAR POLYSACCHARIDE BIOSYNTHESIS PROTEIN"/>
    <property type="match status" value="1"/>
</dbReference>
<evidence type="ECO:0008006" key="3">
    <source>
        <dbReference type="Google" id="ProtNLM"/>
    </source>
</evidence>
<dbReference type="KEGG" id="pgm:PGRAT_12645"/>
<keyword evidence="2" id="KW-1185">Reference proteome</keyword>
<dbReference type="OrthoDB" id="580775at2"/>
<dbReference type="eggNOG" id="COG1541">
    <property type="taxonomic scope" value="Bacteria"/>
</dbReference>
<dbReference type="InterPro" id="IPR053158">
    <property type="entry name" value="CapK_Type1_Caps_Biosynth"/>
</dbReference>
<dbReference type="STRING" id="189425.PGRAT_12645"/>
<protein>
    <recommendedName>
        <fullName evidence="3">Adenylate cyclase</fullName>
    </recommendedName>
</protein>
<evidence type="ECO:0000313" key="1">
    <source>
        <dbReference type="EMBL" id="AIQ68367.1"/>
    </source>
</evidence>
<dbReference type="PANTHER" id="PTHR36932:SF1">
    <property type="entry name" value="CAPSULAR POLYSACCHARIDE BIOSYNTHESIS PROTEIN"/>
    <property type="match status" value="1"/>
</dbReference>
<dbReference type="HOGENOM" id="CLU_051010_0_0_9"/>
<name>A0A089M566_9BACL</name>
<accession>A0A089M566</accession>
<reference evidence="1 2" key="1">
    <citation type="submission" date="2014-08" db="EMBL/GenBank/DDBJ databases">
        <title>Comparative genomics of the Paenibacillus odorifer group.</title>
        <authorList>
            <person name="den Bakker H.C."/>
            <person name="Tsai Y.-C."/>
            <person name="Martin N."/>
            <person name="Korlach J."/>
            <person name="Wiedmann M."/>
        </authorList>
    </citation>
    <scope>NUCLEOTIDE SEQUENCE [LARGE SCALE GENOMIC DNA]</scope>
    <source>
        <strain evidence="1 2">DSM 15220</strain>
    </source>
</reference>
<dbReference type="NCBIfam" id="TIGR02304">
    <property type="entry name" value="aden_form_hyp"/>
    <property type="match status" value="1"/>
</dbReference>